<gene>
    <name evidence="1" type="ORF">DNFV4_02953</name>
</gene>
<evidence type="ECO:0000313" key="2">
    <source>
        <dbReference type="Proteomes" id="UP001179121"/>
    </source>
</evidence>
<protein>
    <submittedName>
        <fullName evidence="1">Uncharacterized protein</fullName>
    </submittedName>
</protein>
<evidence type="ECO:0000313" key="1">
    <source>
        <dbReference type="EMBL" id="CAI4032523.1"/>
    </source>
</evidence>
<reference evidence="1" key="1">
    <citation type="submission" date="2022-10" db="EMBL/GenBank/DDBJ databases">
        <authorList>
            <person name="Koch H."/>
        </authorList>
    </citation>
    <scope>NUCLEOTIDE SEQUENCE</scope>
    <source>
        <strain evidence="1">DNF</strain>
    </source>
</reference>
<sequence>MWWGARPQRCLKIGAEELVWVHARSRWGRRRPHRCSVRPLAPGQIRLSPMEPNLIDESAVETAVRELIAPPRFMRVLRGDRFSRVPRPITLLLPDLCVRTVVFRLDRIPAKRSERDALIRWRFGQDHLFPLNGATVCHQLLPSLDPRSKGQGATVLAVAIQDAVRRQYEGLCQAVGLVPIDVTTPSFQLCNVWLASQDQATPARPVADFLWLSLLDRTFTLCAFHRGQPVFTRSKLLGPTGAAGPDRRLDAEQLEWIASECEASLRLYEEQGVPGQPSRLVVVADEGSETLQAGLQERLSLEVVSFDWTVCEPMRWRIRGKDLPASAMAAIASVC</sequence>
<accession>A0AA86T916</accession>
<name>A0AA86T916_9BACT</name>
<dbReference type="KEGG" id="nti:DNFV4_02953"/>
<dbReference type="RefSeq" id="WP_289269245.1">
    <property type="nucleotide sequence ID" value="NZ_OX365700.1"/>
</dbReference>
<organism evidence="1 2">
    <name type="scientific">Nitrospira tepida</name>
    <dbReference type="NCBI Taxonomy" id="2973512"/>
    <lineage>
        <taxon>Bacteria</taxon>
        <taxon>Pseudomonadati</taxon>
        <taxon>Nitrospirota</taxon>
        <taxon>Nitrospiria</taxon>
        <taxon>Nitrospirales</taxon>
        <taxon>Nitrospiraceae</taxon>
        <taxon>Nitrospira</taxon>
    </lineage>
</organism>
<keyword evidence="2" id="KW-1185">Reference proteome</keyword>
<proteinExistence type="predicted"/>
<dbReference type="Proteomes" id="UP001179121">
    <property type="component" value="Chromosome"/>
</dbReference>
<dbReference type="EMBL" id="OX365700">
    <property type="protein sequence ID" value="CAI4032523.1"/>
    <property type="molecule type" value="Genomic_DNA"/>
</dbReference>
<dbReference type="AlphaFoldDB" id="A0AA86T916"/>